<dbReference type="AlphaFoldDB" id="A0A8S4RQU9"/>
<evidence type="ECO:0000313" key="1">
    <source>
        <dbReference type="EMBL" id="CAH2240681.1"/>
    </source>
</evidence>
<gene>
    <name evidence="1" type="primary">jg25705</name>
    <name evidence="1" type="ORF">PAEG_LOCUS17249</name>
</gene>
<dbReference type="OrthoDB" id="7268531at2759"/>
<comment type="caution">
    <text evidence="1">The sequence shown here is derived from an EMBL/GenBank/DDBJ whole genome shotgun (WGS) entry which is preliminary data.</text>
</comment>
<evidence type="ECO:0000313" key="2">
    <source>
        <dbReference type="Proteomes" id="UP000838756"/>
    </source>
</evidence>
<organism evidence="1 2">
    <name type="scientific">Pararge aegeria aegeria</name>
    <dbReference type="NCBI Taxonomy" id="348720"/>
    <lineage>
        <taxon>Eukaryota</taxon>
        <taxon>Metazoa</taxon>
        <taxon>Ecdysozoa</taxon>
        <taxon>Arthropoda</taxon>
        <taxon>Hexapoda</taxon>
        <taxon>Insecta</taxon>
        <taxon>Pterygota</taxon>
        <taxon>Neoptera</taxon>
        <taxon>Endopterygota</taxon>
        <taxon>Lepidoptera</taxon>
        <taxon>Glossata</taxon>
        <taxon>Ditrysia</taxon>
        <taxon>Papilionoidea</taxon>
        <taxon>Nymphalidae</taxon>
        <taxon>Satyrinae</taxon>
        <taxon>Satyrini</taxon>
        <taxon>Parargina</taxon>
        <taxon>Pararge</taxon>
    </lineage>
</organism>
<protein>
    <submittedName>
        <fullName evidence="1">Jg25705 protein</fullName>
    </submittedName>
</protein>
<dbReference type="Proteomes" id="UP000838756">
    <property type="component" value="Unassembled WGS sequence"/>
</dbReference>
<proteinExistence type="predicted"/>
<keyword evidence="2" id="KW-1185">Reference proteome</keyword>
<accession>A0A8S4RQU9</accession>
<name>A0A8S4RQU9_9NEOP</name>
<sequence length="422" mass="49277">MDKEAPMEVVAINSDDDEVPDKPIIQLFKRLIFNDNKQSTVLTNAQIVDILDKEFSINLWDIHELEGEIYLTIMKKYLKDWPQWDDFDKNINTLKSKDNVEKLNKMLEANYQNLKEYLRVIIERSQTLAKSTVNKLIKDKTLDAKALDTNDSKSDNIVLEIKCSRNQLNQLFFRRPNPSLNDSIFNGANVEPTQIKLNSIPLEAILNWWEIKITIQRGSTFFYERKTVHKLNHVLVNKNLMARYNPLKVLPQEIQISRSAKADKSATASMHQYIAYVDSVLMKENPTLVPLLTFIRKDMRLLPDKVIPRSSYRRYTNKYPYIRYLYTDVRNPDINSRKYDLQLEETVSPIYRVYLGPVQLSNASVEVECVQCVRKFSGPDLVEELVAHFDELHTTEPDWKCTNCGKTFPMATLASTWWMHKC</sequence>
<dbReference type="EMBL" id="CAKXAJ010025541">
    <property type="protein sequence ID" value="CAH2240681.1"/>
    <property type="molecule type" value="Genomic_DNA"/>
</dbReference>
<reference evidence="1" key="1">
    <citation type="submission" date="2022-03" db="EMBL/GenBank/DDBJ databases">
        <authorList>
            <person name="Lindestad O."/>
        </authorList>
    </citation>
    <scope>NUCLEOTIDE SEQUENCE</scope>
</reference>